<sequence>MALPGAVVILVAAICLLLVYFIVGSLVRYRKGLRSFPEVLPNYTFWRRVGWGIRSTFYRVVSCGKYTPPATSESAVLPSKPRRDFGFEELPDDNDDYDDYDENGAISSGGNGGVGGARAGSEGGVVVVHY</sequence>
<keyword evidence="2" id="KW-1133">Transmembrane helix</keyword>
<feature type="compositionally biased region" description="Acidic residues" evidence="1">
    <location>
        <begin position="92"/>
        <end position="102"/>
    </location>
</feature>
<reference evidence="4" key="1">
    <citation type="submission" date="2015-09" db="EMBL/GenBank/DDBJ databases">
        <authorList>
            <consortium name="Pathogen Informatics"/>
        </authorList>
    </citation>
    <scope>NUCLEOTIDE SEQUENCE [LARGE SCALE GENOMIC DNA]</scope>
    <source>
        <strain evidence="4">Lake Konstanz</strain>
    </source>
</reference>
<organism evidence="3 4">
    <name type="scientific">Bodo saltans</name>
    <name type="common">Flagellated protozoan</name>
    <dbReference type="NCBI Taxonomy" id="75058"/>
    <lineage>
        <taxon>Eukaryota</taxon>
        <taxon>Discoba</taxon>
        <taxon>Euglenozoa</taxon>
        <taxon>Kinetoplastea</taxon>
        <taxon>Metakinetoplastina</taxon>
        <taxon>Eubodonida</taxon>
        <taxon>Bodonidae</taxon>
        <taxon>Bodo</taxon>
    </lineage>
</organism>
<keyword evidence="2" id="KW-0812">Transmembrane</keyword>
<dbReference type="AlphaFoldDB" id="A0A0S4J172"/>
<evidence type="ECO:0000256" key="1">
    <source>
        <dbReference type="SAM" id="MobiDB-lite"/>
    </source>
</evidence>
<accession>A0A0S4J172</accession>
<proteinExistence type="predicted"/>
<evidence type="ECO:0000256" key="2">
    <source>
        <dbReference type="SAM" id="Phobius"/>
    </source>
</evidence>
<gene>
    <name evidence="3" type="ORF">BSAL_85805</name>
</gene>
<dbReference type="Proteomes" id="UP000051952">
    <property type="component" value="Unassembled WGS sequence"/>
</dbReference>
<keyword evidence="2" id="KW-0472">Membrane</keyword>
<evidence type="ECO:0000313" key="3">
    <source>
        <dbReference type="EMBL" id="CUG78508.1"/>
    </source>
</evidence>
<feature type="region of interest" description="Disordered" evidence="1">
    <location>
        <begin position="92"/>
        <end position="120"/>
    </location>
</feature>
<dbReference type="OMA" id="WEINVAM"/>
<protein>
    <submittedName>
        <fullName evidence="3">Membrane-associated protein, putative</fullName>
    </submittedName>
</protein>
<feature type="compositionally biased region" description="Gly residues" evidence="1">
    <location>
        <begin position="107"/>
        <end position="120"/>
    </location>
</feature>
<dbReference type="EMBL" id="CYKH01001023">
    <property type="protein sequence ID" value="CUG78508.1"/>
    <property type="molecule type" value="Genomic_DNA"/>
</dbReference>
<name>A0A0S4J172_BODSA</name>
<dbReference type="VEuPathDB" id="TriTrypDB:BSAL_85805"/>
<feature type="transmembrane region" description="Helical" evidence="2">
    <location>
        <begin position="6"/>
        <end position="27"/>
    </location>
</feature>
<evidence type="ECO:0000313" key="4">
    <source>
        <dbReference type="Proteomes" id="UP000051952"/>
    </source>
</evidence>
<keyword evidence="4" id="KW-1185">Reference proteome</keyword>
<dbReference type="OrthoDB" id="247796at2759"/>